<keyword evidence="2" id="KW-1185">Reference proteome</keyword>
<reference evidence="1 2" key="1">
    <citation type="journal article" date="2021" name="Nat. Plants">
        <title>The Taxus genome provides insights into paclitaxel biosynthesis.</title>
        <authorList>
            <person name="Xiong X."/>
            <person name="Gou J."/>
            <person name="Liao Q."/>
            <person name="Li Y."/>
            <person name="Zhou Q."/>
            <person name="Bi G."/>
            <person name="Li C."/>
            <person name="Du R."/>
            <person name="Wang X."/>
            <person name="Sun T."/>
            <person name="Guo L."/>
            <person name="Liang H."/>
            <person name="Lu P."/>
            <person name="Wu Y."/>
            <person name="Zhang Z."/>
            <person name="Ro D.K."/>
            <person name="Shang Y."/>
            <person name="Huang S."/>
            <person name="Yan J."/>
        </authorList>
    </citation>
    <scope>NUCLEOTIDE SEQUENCE [LARGE SCALE GENOMIC DNA]</scope>
    <source>
        <strain evidence="1">Ta-2019</strain>
    </source>
</reference>
<evidence type="ECO:0000313" key="1">
    <source>
        <dbReference type="EMBL" id="KAH9300382.1"/>
    </source>
</evidence>
<comment type="caution">
    <text evidence="1">The sequence shown here is derived from an EMBL/GenBank/DDBJ whole genome shotgun (WGS) entry which is preliminary data.</text>
</comment>
<dbReference type="AlphaFoldDB" id="A0AA38CMQ8"/>
<feature type="non-terminal residue" evidence="1">
    <location>
        <position position="82"/>
    </location>
</feature>
<organism evidence="1 2">
    <name type="scientific">Taxus chinensis</name>
    <name type="common">Chinese yew</name>
    <name type="synonym">Taxus wallichiana var. chinensis</name>
    <dbReference type="NCBI Taxonomy" id="29808"/>
    <lineage>
        <taxon>Eukaryota</taxon>
        <taxon>Viridiplantae</taxon>
        <taxon>Streptophyta</taxon>
        <taxon>Embryophyta</taxon>
        <taxon>Tracheophyta</taxon>
        <taxon>Spermatophyta</taxon>
        <taxon>Pinopsida</taxon>
        <taxon>Pinidae</taxon>
        <taxon>Conifers II</taxon>
        <taxon>Cupressales</taxon>
        <taxon>Taxaceae</taxon>
        <taxon>Taxus</taxon>
    </lineage>
</organism>
<name>A0AA38CMQ8_TAXCH</name>
<sequence>FLAFFHIMIRPCLSRMCSYRSRIRPARLSWKCGTSRPSWIIGPTLLALWHGSPPPPLLGVFIREVTMAEAGRMNVPTVIALP</sequence>
<evidence type="ECO:0000313" key="2">
    <source>
        <dbReference type="Proteomes" id="UP000824469"/>
    </source>
</evidence>
<dbReference type="EMBL" id="JAHRHJ020000009">
    <property type="protein sequence ID" value="KAH9300382.1"/>
    <property type="molecule type" value="Genomic_DNA"/>
</dbReference>
<dbReference type="Proteomes" id="UP000824469">
    <property type="component" value="Unassembled WGS sequence"/>
</dbReference>
<gene>
    <name evidence="1" type="ORF">KI387_011965</name>
</gene>
<protein>
    <submittedName>
        <fullName evidence="1">Uncharacterized protein</fullName>
    </submittedName>
</protein>
<accession>A0AA38CMQ8</accession>
<feature type="non-terminal residue" evidence="1">
    <location>
        <position position="1"/>
    </location>
</feature>
<proteinExistence type="predicted"/>